<name>A0ABQ1WFN0_9BACT</name>
<comment type="caution">
    <text evidence="1">The sequence shown here is derived from an EMBL/GenBank/DDBJ whole genome shotgun (WGS) entry which is preliminary data.</text>
</comment>
<evidence type="ECO:0000313" key="1">
    <source>
        <dbReference type="EMBL" id="GGG27914.1"/>
    </source>
</evidence>
<sequence length="150" mass="17630">MHEFRHWRVAVVVYHTYIGTRTTEGRRTLIVPSLGLDLEYWFNEKWGIGSHNDLELVSFEVEREEEIFVERETPVLFTLDALWKPWKELVVMAGPGIEIEPKENLFVFRVGLEYEIEIGSHWDVAPTIFYDSRTDAYDTFTMGLGIGKRF</sequence>
<dbReference type="Proteomes" id="UP000634043">
    <property type="component" value="Unassembled WGS sequence"/>
</dbReference>
<protein>
    <submittedName>
        <fullName evidence="1">Uncharacterized protein</fullName>
    </submittedName>
</protein>
<proteinExistence type="predicted"/>
<accession>A0ABQ1WFN0</accession>
<organism evidence="1 2">
    <name type="scientific">Pontibacter amylolyticus</name>
    <dbReference type="NCBI Taxonomy" id="1424080"/>
    <lineage>
        <taxon>Bacteria</taxon>
        <taxon>Pseudomonadati</taxon>
        <taxon>Bacteroidota</taxon>
        <taxon>Cytophagia</taxon>
        <taxon>Cytophagales</taxon>
        <taxon>Hymenobacteraceae</taxon>
        <taxon>Pontibacter</taxon>
    </lineage>
</organism>
<keyword evidence="2" id="KW-1185">Reference proteome</keyword>
<gene>
    <name evidence="1" type="ORF">GCM10011323_34220</name>
</gene>
<dbReference type="EMBL" id="BMFP01000007">
    <property type="protein sequence ID" value="GGG27914.1"/>
    <property type="molecule type" value="Genomic_DNA"/>
</dbReference>
<evidence type="ECO:0000313" key="2">
    <source>
        <dbReference type="Proteomes" id="UP000634043"/>
    </source>
</evidence>
<reference evidence="2" key="1">
    <citation type="journal article" date="2019" name="Int. J. Syst. Evol. Microbiol.">
        <title>The Global Catalogue of Microorganisms (GCM) 10K type strain sequencing project: providing services to taxonomists for standard genome sequencing and annotation.</title>
        <authorList>
            <consortium name="The Broad Institute Genomics Platform"/>
            <consortium name="The Broad Institute Genome Sequencing Center for Infectious Disease"/>
            <person name="Wu L."/>
            <person name="Ma J."/>
        </authorList>
    </citation>
    <scope>NUCLEOTIDE SEQUENCE [LARGE SCALE GENOMIC DNA]</scope>
    <source>
        <strain evidence="2">CGMCC 1.12749</strain>
    </source>
</reference>